<reference evidence="2 3" key="1">
    <citation type="submission" date="2024-04" db="EMBL/GenBank/DDBJ databases">
        <authorList>
            <consortium name="Genoscope - CEA"/>
            <person name="William W."/>
        </authorList>
    </citation>
    <scope>NUCLEOTIDE SEQUENCE [LARGE SCALE GENOMIC DNA]</scope>
</reference>
<dbReference type="Proteomes" id="UP001497497">
    <property type="component" value="Unassembled WGS sequence"/>
</dbReference>
<evidence type="ECO:0000313" key="3">
    <source>
        <dbReference type="Proteomes" id="UP001497497"/>
    </source>
</evidence>
<dbReference type="PANTHER" id="PTHR38566:SF1">
    <property type="entry name" value="CHROMOSOME UNDETERMINED SCAFFOLD_18, WHOLE GENOME SHOTGUN SEQUENCE"/>
    <property type="match status" value="1"/>
</dbReference>
<gene>
    <name evidence="2" type="ORF">GSLYS_00009238001</name>
</gene>
<organism evidence="2 3">
    <name type="scientific">Lymnaea stagnalis</name>
    <name type="common">Great pond snail</name>
    <name type="synonym">Helix stagnalis</name>
    <dbReference type="NCBI Taxonomy" id="6523"/>
    <lineage>
        <taxon>Eukaryota</taxon>
        <taxon>Metazoa</taxon>
        <taxon>Spiralia</taxon>
        <taxon>Lophotrochozoa</taxon>
        <taxon>Mollusca</taxon>
        <taxon>Gastropoda</taxon>
        <taxon>Heterobranchia</taxon>
        <taxon>Euthyneura</taxon>
        <taxon>Panpulmonata</taxon>
        <taxon>Hygrophila</taxon>
        <taxon>Lymnaeoidea</taxon>
        <taxon>Lymnaeidae</taxon>
        <taxon>Lymnaea</taxon>
    </lineage>
</organism>
<sequence length="480" mass="54796">MENTENESGSKNLDKEDYVFLPIIESIDPSIKGDVEAYLKTVVSPFDEKSETVKTDSWIEWAKRLKYLKLVYTGVPDFILPKNYSGELIDVKVFCKRGPDDSIYDTYKLVRDRVSKISTSGSTTSGKYLFIYGVNVLFFMMKMDSLNQHTLVSYTISQPLEAVKKVVATRKANGEAAHLSCIRLDGQYLICAGSKNVHVLIRNRGDISFYRGDRYRIASEVCHSIMDLLEEMTPAQKDRLLSFLVVSRFTAVFEILSPAHQHVENLSYLTKPVVQFITWTSTELEPMPDKQLCTVPPHIGIQIARALGLKTIDYEVISNTEVDERMKQIRQGYQYEGEVLYFLDETDVVIGLLKKKTAWYILCRAIREKARASAASLLKNRSTFSLSKSIKQVEKRMDEIQKWLGLSDQVKDQWRDLGVSFISYCVKQLENGYYSMEDIAERFPIVWKDHLEASGFSDQILVECTEEEDPSPLVEGAAAY</sequence>
<dbReference type="AlphaFoldDB" id="A0AAV2HMK7"/>
<feature type="domain" description="DUF7920" evidence="1">
    <location>
        <begin position="159"/>
        <end position="366"/>
    </location>
</feature>
<dbReference type="Pfam" id="PF25536">
    <property type="entry name" value="DUF7920"/>
    <property type="match status" value="1"/>
</dbReference>
<evidence type="ECO:0000259" key="1">
    <source>
        <dbReference type="Pfam" id="PF25536"/>
    </source>
</evidence>
<accession>A0AAV2HMK7</accession>
<dbReference type="EMBL" id="CAXITT010000196">
    <property type="protein sequence ID" value="CAL1535278.1"/>
    <property type="molecule type" value="Genomic_DNA"/>
</dbReference>
<proteinExistence type="predicted"/>
<evidence type="ECO:0000313" key="2">
    <source>
        <dbReference type="EMBL" id="CAL1535278.1"/>
    </source>
</evidence>
<dbReference type="InterPro" id="IPR057680">
    <property type="entry name" value="DUF7920"/>
</dbReference>
<keyword evidence="3" id="KW-1185">Reference proteome</keyword>
<name>A0AAV2HMK7_LYMST</name>
<dbReference type="PANTHER" id="PTHR38566">
    <property type="entry name" value="RNA_LIG_T4_1 DOMAIN-CONTAINING PROTEIN"/>
    <property type="match status" value="1"/>
</dbReference>
<protein>
    <recommendedName>
        <fullName evidence="1">DUF7920 domain-containing protein</fullName>
    </recommendedName>
</protein>
<comment type="caution">
    <text evidence="2">The sequence shown here is derived from an EMBL/GenBank/DDBJ whole genome shotgun (WGS) entry which is preliminary data.</text>
</comment>